<sequence>MDVNNLKLTNHAYQRIKERFNLNCDKEGALNYCKGRLKNAERIGIIVSNEGEENVLYAIGREAYYLLLDETTIKTVTKNVKITYEPIKEKNKRNTYERIA</sequence>
<reference evidence="1 2" key="1">
    <citation type="submission" date="2016-03" db="EMBL/GenBank/DDBJ databases">
        <title>Spore heat resistance.</title>
        <authorList>
            <person name="Boekhorst J."/>
            <person name="Berendsen E.M."/>
            <person name="Wells-Bennik M.H."/>
            <person name="Kuipers O.P."/>
        </authorList>
    </citation>
    <scope>NUCLEOTIDE SEQUENCE [LARGE SCALE GENOMIC DNA]</scope>
    <source>
        <strain evidence="1 2">AF16</strain>
    </source>
</reference>
<evidence type="ECO:0000313" key="1">
    <source>
        <dbReference type="EMBL" id="OAO78553.1"/>
    </source>
</evidence>
<dbReference type="PATRIC" id="fig|33934.7.peg.879"/>
<dbReference type="Proteomes" id="UP000078336">
    <property type="component" value="Unassembled WGS sequence"/>
</dbReference>
<keyword evidence="2" id="KW-1185">Reference proteome</keyword>
<evidence type="ECO:0000313" key="2">
    <source>
        <dbReference type="Proteomes" id="UP000078336"/>
    </source>
</evidence>
<organism evidence="1 2">
    <name type="scientific">Anoxybacillus flavithermus</name>
    <dbReference type="NCBI Taxonomy" id="33934"/>
    <lineage>
        <taxon>Bacteria</taxon>
        <taxon>Bacillati</taxon>
        <taxon>Bacillota</taxon>
        <taxon>Bacilli</taxon>
        <taxon>Bacillales</taxon>
        <taxon>Anoxybacillaceae</taxon>
        <taxon>Anoxybacillus</taxon>
    </lineage>
</organism>
<proteinExistence type="predicted"/>
<gene>
    <name evidence="1" type="ORF">TAF16_1820</name>
</gene>
<accession>A0A178TAV4</accession>
<protein>
    <recommendedName>
        <fullName evidence="3">DUF4258 domain-containing protein</fullName>
    </recommendedName>
</protein>
<dbReference type="RefSeq" id="WP_064214307.1">
    <property type="nucleotide sequence ID" value="NZ_LUCQ01000105.1"/>
</dbReference>
<comment type="caution">
    <text evidence="1">The sequence shown here is derived from an EMBL/GenBank/DDBJ whole genome shotgun (WGS) entry which is preliminary data.</text>
</comment>
<dbReference type="EMBL" id="LUCQ01000105">
    <property type="protein sequence ID" value="OAO78553.1"/>
    <property type="molecule type" value="Genomic_DNA"/>
</dbReference>
<name>A0A178TAV4_9BACL</name>
<evidence type="ECO:0008006" key="3">
    <source>
        <dbReference type="Google" id="ProtNLM"/>
    </source>
</evidence>
<dbReference type="AlphaFoldDB" id="A0A178TAV4"/>